<name>X1TZL5_9ZZZZ</name>
<reference evidence="1" key="1">
    <citation type="journal article" date="2014" name="Front. Microbiol.">
        <title>High frequency of phylogenetically diverse reductive dehalogenase-homologous genes in deep subseafloor sedimentary metagenomes.</title>
        <authorList>
            <person name="Kawai M."/>
            <person name="Futagami T."/>
            <person name="Toyoda A."/>
            <person name="Takaki Y."/>
            <person name="Nishi S."/>
            <person name="Hori S."/>
            <person name="Arai W."/>
            <person name="Tsubouchi T."/>
            <person name="Morono Y."/>
            <person name="Uchiyama I."/>
            <person name="Ito T."/>
            <person name="Fujiyama A."/>
            <person name="Inagaki F."/>
            <person name="Takami H."/>
        </authorList>
    </citation>
    <scope>NUCLEOTIDE SEQUENCE</scope>
    <source>
        <strain evidence="1">Expedition CK06-06</strain>
    </source>
</reference>
<sequence>MKTPKYVFLFPNKMIAATGSTGEQINELQGQVSIEKLIEVLQHCDKSTVFKFNCNWTTL</sequence>
<dbReference type="EMBL" id="BARW01007183">
    <property type="protein sequence ID" value="GAI85464.1"/>
    <property type="molecule type" value="Genomic_DNA"/>
</dbReference>
<organism evidence="1">
    <name type="scientific">marine sediment metagenome</name>
    <dbReference type="NCBI Taxonomy" id="412755"/>
    <lineage>
        <taxon>unclassified sequences</taxon>
        <taxon>metagenomes</taxon>
        <taxon>ecological metagenomes</taxon>
    </lineage>
</organism>
<evidence type="ECO:0000313" key="1">
    <source>
        <dbReference type="EMBL" id="GAI85464.1"/>
    </source>
</evidence>
<accession>X1TZL5</accession>
<comment type="caution">
    <text evidence="1">The sequence shown here is derived from an EMBL/GenBank/DDBJ whole genome shotgun (WGS) entry which is preliminary data.</text>
</comment>
<proteinExistence type="predicted"/>
<dbReference type="AlphaFoldDB" id="X1TZL5"/>
<gene>
    <name evidence="1" type="ORF">S12H4_15011</name>
</gene>
<protein>
    <submittedName>
        <fullName evidence="1">Uncharacterized protein</fullName>
    </submittedName>
</protein>